<evidence type="ECO:0000256" key="7">
    <source>
        <dbReference type="SAM" id="Phobius"/>
    </source>
</evidence>
<organism evidence="10 11">
    <name type="scientific">Gracilibacillus halophilus YIM-C55.5</name>
    <dbReference type="NCBI Taxonomy" id="1308866"/>
    <lineage>
        <taxon>Bacteria</taxon>
        <taxon>Bacillati</taxon>
        <taxon>Bacillota</taxon>
        <taxon>Bacilli</taxon>
        <taxon>Bacillales</taxon>
        <taxon>Bacillaceae</taxon>
        <taxon>Gracilibacillus</taxon>
    </lineage>
</organism>
<feature type="domain" description="YetF-like N-terminal transmembrane" evidence="9">
    <location>
        <begin position="5"/>
        <end position="75"/>
    </location>
</feature>
<comment type="similarity">
    <text evidence="2">Belongs to the UPF0702 family.</text>
</comment>
<dbReference type="Pfam" id="PF04239">
    <property type="entry name" value="DUF421"/>
    <property type="match status" value="1"/>
</dbReference>
<dbReference type="PATRIC" id="fig|1308866.3.peg.2303"/>
<evidence type="ECO:0000259" key="8">
    <source>
        <dbReference type="Pfam" id="PF04239"/>
    </source>
</evidence>
<evidence type="ECO:0000259" key="9">
    <source>
        <dbReference type="Pfam" id="PF20730"/>
    </source>
</evidence>
<evidence type="ECO:0000256" key="6">
    <source>
        <dbReference type="ARBA" id="ARBA00023136"/>
    </source>
</evidence>
<dbReference type="GO" id="GO:0005886">
    <property type="term" value="C:plasma membrane"/>
    <property type="evidence" value="ECO:0007669"/>
    <property type="project" value="UniProtKB-SubCell"/>
</dbReference>
<gene>
    <name evidence="10" type="ORF">J416_11397</name>
</gene>
<evidence type="ECO:0000313" key="10">
    <source>
        <dbReference type="EMBL" id="ENH96329.1"/>
    </source>
</evidence>
<reference evidence="10 11" key="1">
    <citation type="submission" date="2013-03" db="EMBL/GenBank/DDBJ databases">
        <title>Draft genome sequence of Gracibacillus halophilus YIM-C55.5, a moderately halophilic and thermophilic organism from the Xiaochaidamu salt lake.</title>
        <authorList>
            <person name="Sugumar T."/>
            <person name="Polireddy D.R."/>
            <person name="Antony A."/>
            <person name="Madhava Y.R."/>
            <person name="Sivakumar N."/>
        </authorList>
    </citation>
    <scope>NUCLEOTIDE SEQUENCE [LARGE SCALE GENOMIC DNA]</scope>
    <source>
        <strain evidence="10 11">YIM-C55.5</strain>
    </source>
</reference>
<dbReference type="PANTHER" id="PTHR34582:SF7">
    <property type="entry name" value="UPF0702 TRANSMEMBRANE PROTEIN YDFS"/>
    <property type="match status" value="1"/>
</dbReference>
<keyword evidence="3" id="KW-1003">Cell membrane</keyword>
<keyword evidence="5 7" id="KW-1133">Transmembrane helix</keyword>
<dbReference type="STRING" id="1308866.J416_11397"/>
<evidence type="ECO:0000313" key="11">
    <source>
        <dbReference type="Proteomes" id="UP000012283"/>
    </source>
</evidence>
<comment type="subcellular location">
    <subcellularLocation>
        <location evidence="1">Cell membrane</location>
        <topology evidence="1">Multi-pass membrane protein</topology>
    </subcellularLocation>
</comment>
<keyword evidence="11" id="KW-1185">Reference proteome</keyword>
<feature type="transmembrane region" description="Helical" evidence="7">
    <location>
        <begin position="58"/>
        <end position="78"/>
    </location>
</feature>
<dbReference type="RefSeq" id="WP_003471055.1">
    <property type="nucleotide sequence ID" value="NZ_APML01000048.1"/>
</dbReference>
<comment type="caution">
    <text evidence="10">The sequence shown here is derived from an EMBL/GenBank/DDBJ whole genome shotgun (WGS) entry which is preliminary data.</text>
</comment>
<dbReference type="InterPro" id="IPR007353">
    <property type="entry name" value="DUF421"/>
</dbReference>
<dbReference type="OrthoDB" id="9778331at2"/>
<dbReference type="Proteomes" id="UP000012283">
    <property type="component" value="Unassembled WGS sequence"/>
</dbReference>
<evidence type="ECO:0000256" key="5">
    <source>
        <dbReference type="ARBA" id="ARBA00022989"/>
    </source>
</evidence>
<dbReference type="PANTHER" id="PTHR34582">
    <property type="entry name" value="UPF0702 TRANSMEMBRANE PROTEIN YCAP"/>
    <property type="match status" value="1"/>
</dbReference>
<feature type="domain" description="YetF C-terminal" evidence="8">
    <location>
        <begin position="81"/>
        <end position="216"/>
    </location>
</feature>
<evidence type="ECO:0008006" key="12">
    <source>
        <dbReference type="Google" id="ProtNLM"/>
    </source>
</evidence>
<dbReference type="EMBL" id="APML01000048">
    <property type="protein sequence ID" value="ENH96329.1"/>
    <property type="molecule type" value="Genomic_DNA"/>
</dbReference>
<proteinExistence type="inferred from homology"/>
<dbReference type="Pfam" id="PF20730">
    <property type="entry name" value="YetF_N"/>
    <property type="match status" value="1"/>
</dbReference>
<dbReference type="InterPro" id="IPR023090">
    <property type="entry name" value="UPF0702_alpha/beta_dom_sf"/>
</dbReference>
<name>N4WAN4_9BACI</name>
<accession>N4WAN4</accession>
<keyword evidence="6 7" id="KW-0472">Membrane</keyword>
<evidence type="ECO:0000256" key="3">
    <source>
        <dbReference type="ARBA" id="ARBA00022475"/>
    </source>
</evidence>
<dbReference type="InterPro" id="IPR048454">
    <property type="entry name" value="YetF_N"/>
</dbReference>
<dbReference type="AlphaFoldDB" id="N4WAN4"/>
<evidence type="ECO:0000256" key="4">
    <source>
        <dbReference type="ARBA" id="ARBA00022692"/>
    </source>
</evidence>
<feature type="transmembrane region" description="Helical" evidence="7">
    <location>
        <begin position="32"/>
        <end position="52"/>
    </location>
</feature>
<dbReference type="eggNOG" id="COG2323">
    <property type="taxonomic scope" value="Bacteria"/>
</dbReference>
<dbReference type="Gene3D" id="3.30.240.20">
    <property type="entry name" value="bsu07140 like domains"/>
    <property type="match status" value="2"/>
</dbReference>
<evidence type="ECO:0000256" key="2">
    <source>
        <dbReference type="ARBA" id="ARBA00006448"/>
    </source>
</evidence>
<evidence type="ECO:0000256" key="1">
    <source>
        <dbReference type="ARBA" id="ARBA00004651"/>
    </source>
</evidence>
<feature type="transmembrane region" description="Helical" evidence="7">
    <location>
        <begin position="6"/>
        <end position="25"/>
    </location>
</feature>
<keyword evidence="4 7" id="KW-0812">Transmembrane</keyword>
<sequence>MTFFELLIRTACAFLGLFILTRILGRKEISQMTFFNFVSAIAIGSITANFVVNQNLSIRNGLFALLAWTIFTLIMDGMDIKSKALRKVVTGDPIVIIKEGKLIEESLKNSRLDIDSLNAMMRQKNYFSIADIEYAIFETDGKLSVLPKESKQPATKNDVNSTLVPKVYPIPTEVITDGKLLHNNLAKLNLNEKWVKQEIQNSNQNLDIQDILFAQVQTDGSLYVLPKNT</sequence>
<protein>
    <recommendedName>
        <fullName evidence="12">DUF421 domain-containing protein</fullName>
    </recommendedName>
</protein>